<dbReference type="Pfam" id="PF07715">
    <property type="entry name" value="Plug"/>
    <property type="match status" value="1"/>
</dbReference>
<evidence type="ECO:0000313" key="12">
    <source>
        <dbReference type="Proteomes" id="UP000553034"/>
    </source>
</evidence>
<dbReference type="GO" id="GO:0044718">
    <property type="term" value="P:siderophore transmembrane transport"/>
    <property type="evidence" value="ECO:0007669"/>
    <property type="project" value="TreeGrafter"/>
</dbReference>
<keyword evidence="4 8" id="KW-0812">Transmembrane</keyword>
<dbReference type="RefSeq" id="WP_183477201.1">
    <property type="nucleotide sequence ID" value="NZ_JACIFO010000004.1"/>
</dbReference>
<evidence type="ECO:0000256" key="7">
    <source>
        <dbReference type="ARBA" id="ARBA00023237"/>
    </source>
</evidence>
<evidence type="ECO:0000256" key="6">
    <source>
        <dbReference type="ARBA" id="ARBA00023136"/>
    </source>
</evidence>
<organism evidence="11 12">
    <name type="scientific">Mesonia hippocampi</name>
    <dbReference type="NCBI Taxonomy" id="1628250"/>
    <lineage>
        <taxon>Bacteria</taxon>
        <taxon>Pseudomonadati</taxon>
        <taxon>Bacteroidota</taxon>
        <taxon>Flavobacteriia</taxon>
        <taxon>Flavobacteriales</taxon>
        <taxon>Flavobacteriaceae</taxon>
        <taxon>Mesonia</taxon>
    </lineage>
</organism>
<evidence type="ECO:0000259" key="10">
    <source>
        <dbReference type="Pfam" id="PF07715"/>
    </source>
</evidence>
<dbReference type="InterPro" id="IPR039426">
    <property type="entry name" value="TonB-dep_rcpt-like"/>
</dbReference>
<reference evidence="11 12" key="1">
    <citation type="submission" date="2020-08" db="EMBL/GenBank/DDBJ databases">
        <title>Genomic Encyclopedia of Type Strains, Phase IV (KMG-IV): sequencing the most valuable type-strain genomes for metagenomic binning, comparative biology and taxonomic classification.</title>
        <authorList>
            <person name="Goeker M."/>
        </authorList>
    </citation>
    <scope>NUCLEOTIDE SEQUENCE [LARGE SCALE GENOMIC DNA]</scope>
    <source>
        <strain evidence="11 12">DSM 29568</strain>
    </source>
</reference>
<dbReference type="PANTHER" id="PTHR30069">
    <property type="entry name" value="TONB-DEPENDENT OUTER MEMBRANE RECEPTOR"/>
    <property type="match status" value="1"/>
</dbReference>
<keyword evidence="7 8" id="KW-0998">Cell outer membrane</keyword>
<dbReference type="Gene3D" id="2.40.170.20">
    <property type="entry name" value="TonB-dependent receptor, beta-barrel domain"/>
    <property type="match status" value="1"/>
</dbReference>
<dbReference type="GO" id="GO:0009279">
    <property type="term" value="C:cell outer membrane"/>
    <property type="evidence" value="ECO:0007669"/>
    <property type="project" value="UniProtKB-SubCell"/>
</dbReference>
<dbReference type="PANTHER" id="PTHR30069:SF29">
    <property type="entry name" value="HEMOGLOBIN AND HEMOGLOBIN-HAPTOGLOBIN-BINDING PROTEIN 1-RELATED"/>
    <property type="match status" value="1"/>
</dbReference>
<comment type="caution">
    <text evidence="11">The sequence shown here is derived from an EMBL/GenBank/DDBJ whole genome shotgun (WGS) entry which is preliminary data.</text>
</comment>
<proteinExistence type="inferred from homology"/>
<comment type="subcellular location">
    <subcellularLocation>
        <location evidence="1 8">Cell outer membrane</location>
        <topology evidence="1 8">Multi-pass membrane protein</topology>
    </subcellularLocation>
</comment>
<keyword evidence="11" id="KW-0675">Receptor</keyword>
<dbReference type="InterPro" id="IPR036942">
    <property type="entry name" value="Beta-barrel_TonB_sf"/>
</dbReference>
<accession>A0A840EL35</accession>
<gene>
    <name evidence="11" type="ORF">GGR32_001129</name>
</gene>
<protein>
    <submittedName>
        <fullName evidence="11">Outer membrane receptor for ferrienterochelin and colicins</fullName>
    </submittedName>
</protein>
<dbReference type="EMBL" id="JACIFO010000004">
    <property type="protein sequence ID" value="MBB4118838.1"/>
    <property type="molecule type" value="Genomic_DNA"/>
</dbReference>
<evidence type="ECO:0000256" key="4">
    <source>
        <dbReference type="ARBA" id="ARBA00022692"/>
    </source>
</evidence>
<evidence type="ECO:0000256" key="8">
    <source>
        <dbReference type="PROSITE-ProRule" id="PRU01360"/>
    </source>
</evidence>
<dbReference type="Proteomes" id="UP000553034">
    <property type="component" value="Unassembled WGS sequence"/>
</dbReference>
<sequence>MKYTVLTFLFFVALSTVAQVNDSTYNKLKEVVLTGQITNQQSIDKSVFEVKIINQEAIKNLAANSLNDVLTQHLNMNVLPGSDKGSMGIEQFGFDSEYVLILVDNVPVIGDQGFGNAIDISQINLDDIAQIEIVEGAMGVQYGANAVTGVINIITKKSSNYTWEISPFIQEETIGNEYAWFDKGKHIQGIKLGHNFSDKLYATLNYVRTDFQGFLNNNKGKNYFNPARENDGLRGYDWLPKKQHNAKALVNYKIANFKAFYRFEYYTDITEDYAEDVNFNYNPIFNEVNPTAQDVLFKNTRFYHHLNFTGTVKNTVDYNISASYQDQKKSREDYTYILNTKEEQDNVSLDFNTRKGFFSRGTFSNFLKNENIALQLGYEIKHDKGTAGDLSPQNKNEDIKKHTLNFYSGFMASEISLNKFTLRPGFRYMASSKFKPTYTASLSGSYFSDTGYQVRAIFGLASKLPSFEELYYYLVDSNHNVLKNEDLLPEKGKSVFLHIKKKYWLTDALSYTPKITLHYLDVADKIDQIVISNKPLTIQHQNIDLYKTWGAVLRNQLTYKNLSANLGIGFLAEARDLKSVAGFKDDFLYALQANANLNYKFPKWNTYATLAYKHNGAQYQYWYNADNDNYEKQKIEAFSWLDASVRKEFKNGLEISLGARNLLDVTDVTVINGQGSSHGGTSTTRGLGYGRSYFLKLLYTIKFK</sequence>
<evidence type="ECO:0000256" key="2">
    <source>
        <dbReference type="ARBA" id="ARBA00022448"/>
    </source>
</evidence>
<evidence type="ECO:0000256" key="1">
    <source>
        <dbReference type="ARBA" id="ARBA00004571"/>
    </source>
</evidence>
<dbReference type="PROSITE" id="PS52016">
    <property type="entry name" value="TONB_DEPENDENT_REC_3"/>
    <property type="match status" value="1"/>
</dbReference>
<evidence type="ECO:0000256" key="3">
    <source>
        <dbReference type="ARBA" id="ARBA00022452"/>
    </source>
</evidence>
<feature type="domain" description="TonB-dependent receptor plug" evidence="10">
    <location>
        <begin position="47"/>
        <end position="150"/>
    </location>
</feature>
<dbReference type="InterPro" id="IPR012910">
    <property type="entry name" value="Plug_dom"/>
</dbReference>
<evidence type="ECO:0000256" key="5">
    <source>
        <dbReference type="ARBA" id="ARBA00022729"/>
    </source>
</evidence>
<dbReference type="Gene3D" id="2.170.130.10">
    <property type="entry name" value="TonB-dependent receptor, plug domain"/>
    <property type="match status" value="1"/>
</dbReference>
<keyword evidence="2 8" id="KW-0813">Transport</keyword>
<feature type="chain" id="PRO_5032345027" evidence="9">
    <location>
        <begin position="19"/>
        <end position="704"/>
    </location>
</feature>
<dbReference type="SUPFAM" id="SSF56935">
    <property type="entry name" value="Porins"/>
    <property type="match status" value="1"/>
</dbReference>
<name>A0A840EL35_9FLAO</name>
<dbReference type="AlphaFoldDB" id="A0A840EL35"/>
<dbReference type="InterPro" id="IPR037066">
    <property type="entry name" value="Plug_dom_sf"/>
</dbReference>
<keyword evidence="5 9" id="KW-0732">Signal</keyword>
<keyword evidence="12" id="KW-1185">Reference proteome</keyword>
<keyword evidence="6 8" id="KW-0472">Membrane</keyword>
<evidence type="ECO:0000313" key="11">
    <source>
        <dbReference type="EMBL" id="MBB4118838.1"/>
    </source>
</evidence>
<evidence type="ECO:0000256" key="9">
    <source>
        <dbReference type="SAM" id="SignalP"/>
    </source>
</evidence>
<comment type="similarity">
    <text evidence="8">Belongs to the TonB-dependent receptor family.</text>
</comment>
<dbReference type="GO" id="GO:0015344">
    <property type="term" value="F:siderophore uptake transmembrane transporter activity"/>
    <property type="evidence" value="ECO:0007669"/>
    <property type="project" value="TreeGrafter"/>
</dbReference>
<keyword evidence="3 8" id="KW-1134">Transmembrane beta strand</keyword>
<feature type="signal peptide" evidence="9">
    <location>
        <begin position="1"/>
        <end position="18"/>
    </location>
</feature>